<proteinExistence type="predicted"/>
<feature type="region of interest" description="Disordered" evidence="1">
    <location>
        <begin position="1"/>
        <end position="32"/>
    </location>
</feature>
<sequence>MPKAPDPPPTAAPHGERELQPEEAGVGPRFHRRYEVDVERTTKSPEELMSCIGQDIQHYVPDEIATFEKTTGQEGRLAVGDEFDIHIRSPWDGPVRVVEVEPRRFTLATLDGHMEAGQIRFEAGDHPTEAGALRFSIESWARSRDGAVDFVYDGLGLAKKAQQGMWTFFCERVAEDCGQKMEEVRVLTEREETDDEDDG</sequence>
<feature type="compositionally biased region" description="Pro residues" evidence="1">
    <location>
        <begin position="1"/>
        <end position="11"/>
    </location>
</feature>
<keyword evidence="4" id="KW-1185">Reference proteome</keyword>
<reference evidence="3 4" key="1">
    <citation type="submission" date="2016-11" db="EMBL/GenBank/DDBJ databases">
        <title>Study of marine rhodopsin-containing bacteria.</title>
        <authorList>
            <person name="Yoshizawa S."/>
            <person name="Kumagai Y."/>
            <person name="Kogure K."/>
        </authorList>
    </citation>
    <scope>NUCLEOTIDE SEQUENCE [LARGE SCALE GENOMIC DNA]</scope>
    <source>
        <strain evidence="3 4">SAORIC-28</strain>
    </source>
</reference>
<dbReference type="EMBL" id="MQWD01000001">
    <property type="protein sequence ID" value="PAP78748.1"/>
    <property type="molecule type" value="Genomic_DNA"/>
</dbReference>
<gene>
    <name evidence="3" type="ORF">BSZ37_11015</name>
</gene>
<dbReference type="Proteomes" id="UP000216339">
    <property type="component" value="Unassembled WGS sequence"/>
</dbReference>
<feature type="domain" description="DUF1990" evidence="2">
    <location>
        <begin position="75"/>
        <end position="147"/>
    </location>
</feature>
<comment type="caution">
    <text evidence="3">The sequence shown here is derived from an EMBL/GenBank/DDBJ whole genome shotgun (WGS) entry which is preliminary data.</text>
</comment>
<organism evidence="3 4">
    <name type="scientific">Rubrivirga marina</name>
    <dbReference type="NCBI Taxonomy" id="1196024"/>
    <lineage>
        <taxon>Bacteria</taxon>
        <taxon>Pseudomonadati</taxon>
        <taxon>Rhodothermota</taxon>
        <taxon>Rhodothermia</taxon>
        <taxon>Rhodothermales</taxon>
        <taxon>Rubricoccaceae</taxon>
        <taxon>Rubrivirga</taxon>
    </lineage>
</organism>
<evidence type="ECO:0000259" key="2">
    <source>
        <dbReference type="Pfam" id="PF09348"/>
    </source>
</evidence>
<accession>A0A271J617</accession>
<protein>
    <recommendedName>
        <fullName evidence="2">DUF1990 domain-containing protein</fullName>
    </recommendedName>
</protein>
<dbReference type="Pfam" id="PF09348">
    <property type="entry name" value="DUF1990"/>
    <property type="match status" value="1"/>
</dbReference>
<dbReference type="InterPro" id="IPR018960">
    <property type="entry name" value="DUF1990"/>
</dbReference>
<evidence type="ECO:0000313" key="3">
    <source>
        <dbReference type="EMBL" id="PAP78748.1"/>
    </source>
</evidence>
<evidence type="ECO:0000256" key="1">
    <source>
        <dbReference type="SAM" id="MobiDB-lite"/>
    </source>
</evidence>
<name>A0A271J617_9BACT</name>
<evidence type="ECO:0000313" key="4">
    <source>
        <dbReference type="Proteomes" id="UP000216339"/>
    </source>
</evidence>
<dbReference type="AlphaFoldDB" id="A0A271J617"/>